<evidence type="ECO:0000256" key="1">
    <source>
        <dbReference type="SAM" id="MobiDB-lite"/>
    </source>
</evidence>
<gene>
    <name evidence="2" type="ORF">VASRM7_62</name>
</gene>
<dbReference type="EMBL" id="KF826626">
    <property type="protein sequence ID" value="AIS85300.1"/>
    <property type="molecule type" value="Genomic_DNA"/>
</dbReference>
<sequence>MGAVAQHRAPATRARVSAARAVGPDLHDPTGRLVHHATKPTEATCTDRRPATR</sequence>
<feature type="region of interest" description="Disordered" evidence="1">
    <location>
        <begin position="1"/>
        <end position="53"/>
    </location>
</feature>
<dbReference type="AlphaFoldDB" id="A0A097CRN9"/>
<accession>A0A097CRN9</accession>
<evidence type="ECO:0000313" key="2">
    <source>
        <dbReference type="EMBL" id="AIS85300.1"/>
    </source>
</evidence>
<feature type="compositionally biased region" description="Low complexity" evidence="1">
    <location>
        <begin position="8"/>
        <end position="21"/>
    </location>
</feature>
<reference evidence="2" key="1">
    <citation type="journal article" date="2016" name="Appl. Microbiol. Biotechnol.">
        <title>Anti-MRSA and anti-TB metabolites from marine-derived Verrucosispora sp. MS100047.</title>
        <authorList>
            <person name="Huang P."/>
            <person name="Xie F."/>
            <person name="Ren B."/>
            <person name="Wang Q."/>
            <person name="Wang J."/>
            <person name="Wang Q."/>
            <person name="Abdel-Mageed W.M."/>
            <person name="Liu M."/>
            <person name="Han J."/>
            <person name="Oyeleye A."/>
            <person name="Shen J."/>
            <person name="Song F."/>
            <person name="Dai H."/>
            <person name="Liu X."/>
            <person name="Zhang L."/>
        </authorList>
    </citation>
    <scope>NUCLEOTIDE SEQUENCE</scope>
    <source>
        <strain evidence="2">MS100047</strain>
    </source>
</reference>
<name>A0A097CRN9_9ACTN</name>
<proteinExistence type="predicted"/>
<protein>
    <submittedName>
        <fullName evidence="2">Uncharacterized protein</fullName>
    </submittedName>
</protein>
<organism evidence="2">
    <name type="scientific">Verrucosispora sp. MS100047</name>
    <dbReference type="NCBI Taxonomy" id="1410949"/>
    <lineage>
        <taxon>Bacteria</taxon>
        <taxon>Bacillati</taxon>
        <taxon>Actinomycetota</taxon>
        <taxon>Actinomycetes</taxon>
        <taxon>Micromonosporales</taxon>
        <taxon>Micromonosporaceae</taxon>
        <taxon>Micromonospora</taxon>
    </lineage>
</organism>